<dbReference type="EMBL" id="JAPCWZ010000006">
    <property type="protein sequence ID" value="KAK8860121.1"/>
    <property type="molecule type" value="Genomic_DNA"/>
</dbReference>
<keyword evidence="3" id="KW-1185">Reference proteome</keyword>
<proteinExistence type="predicted"/>
<evidence type="ECO:0000313" key="3">
    <source>
        <dbReference type="Proteomes" id="UP001390339"/>
    </source>
</evidence>
<protein>
    <submittedName>
        <fullName evidence="2">Uncharacterized protein</fullName>
    </submittedName>
</protein>
<comment type="caution">
    <text evidence="2">The sequence shown here is derived from an EMBL/GenBank/DDBJ whole genome shotgun (WGS) entry which is preliminary data.</text>
</comment>
<evidence type="ECO:0000313" key="2">
    <source>
        <dbReference type="EMBL" id="KAK8860121.1"/>
    </source>
</evidence>
<organism evidence="2 3">
    <name type="scientific">Apiospora arundinis</name>
    <dbReference type="NCBI Taxonomy" id="335852"/>
    <lineage>
        <taxon>Eukaryota</taxon>
        <taxon>Fungi</taxon>
        <taxon>Dikarya</taxon>
        <taxon>Ascomycota</taxon>
        <taxon>Pezizomycotina</taxon>
        <taxon>Sordariomycetes</taxon>
        <taxon>Xylariomycetidae</taxon>
        <taxon>Amphisphaeriales</taxon>
        <taxon>Apiosporaceae</taxon>
        <taxon>Apiospora</taxon>
    </lineage>
</organism>
<feature type="region of interest" description="Disordered" evidence="1">
    <location>
        <begin position="101"/>
        <end position="122"/>
    </location>
</feature>
<feature type="region of interest" description="Disordered" evidence="1">
    <location>
        <begin position="1"/>
        <end position="23"/>
    </location>
</feature>
<gene>
    <name evidence="2" type="ORF">PGQ11_010855</name>
</gene>
<dbReference type="Proteomes" id="UP001390339">
    <property type="component" value="Unassembled WGS sequence"/>
</dbReference>
<feature type="compositionally biased region" description="Polar residues" evidence="1">
    <location>
        <begin position="106"/>
        <end position="118"/>
    </location>
</feature>
<accession>A0ABR2IB24</accession>
<evidence type="ECO:0000256" key="1">
    <source>
        <dbReference type="SAM" id="MobiDB-lite"/>
    </source>
</evidence>
<reference evidence="2 3" key="1">
    <citation type="journal article" date="2024" name="IMA Fungus">
        <title>Apiospora arundinis, a panoply of carbohydrate-active enzymes and secondary metabolites.</title>
        <authorList>
            <person name="Sorensen T."/>
            <person name="Petersen C."/>
            <person name="Muurmann A.T."/>
            <person name="Christiansen J.V."/>
            <person name="Brundto M.L."/>
            <person name="Overgaard C.K."/>
            <person name="Boysen A.T."/>
            <person name="Wollenberg R.D."/>
            <person name="Larsen T.O."/>
            <person name="Sorensen J.L."/>
            <person name="Nielsen K.L."/>
            <person name="Sondergaard T.E."/>
        </authorList>
    </citation>
    <scope>NUCLEOTIDE SEQUENCE [LARGE SCALE GENOMIC DNA]</scope>
    <source>
        <strain evidence="2 3">AAU 773</strain>
    </source>
</reference>
<name>A0ABR2IB24_9PEZI</name>
<sequence length="652" mass="73176">MAHDFAPSQVTRRTVEDTARTTPYGVRPINLPVASYGDHDEDSFSTLSEDHTSVGHNAVLPRHLQLEYPMTRSKLRQEEMALSDDRFTHNDRPIARQGAKYLDSAQRVNQSSPGSPSSLVDDGIAYHSTSIQSSSQVLDDPEFKEFLESIPESDPTTLQSLLPESDDTVARIPGHCGACHATETTNLGNTGSILAAGKGTDGDTNINQLTDIVQVSSCDNFGVDPNQRKHFDDQYCGLPVGDNSSKGKQLGPPLSRLIHDIQELSSDLWDLTPRMHNRPSCSGERPRMRLSEIVIIMFLHHGYLREHTNLSAYEIHCLSLGFSDLFFKQIQRYFKNGKIHSIQMGSPKATELAIDLGTLLLLISYAPSYFRSLGMFDSTSDPTSTTSSIAHETSDALLEEPERISGTGETVKYVLRKMDRIINPNRAPSAQDKEIPFRASGLPERWGFLKDYLSHWVSKVGLCSTEPSVVASSLMLAQKLCCMKLSPTEGRQEMHTQLQRTTPLVTQAPNIRQDISALCQQLQDNWIPRRASEALLGNKRVLAWNLMALWWLDPDLDYPENISEADDMIDVSWLFPLHIRARLSSVELRESKLQELSALPIISPELMETIGEQWRDISHEMGMPEKKAWKLAKGQDYGRQISIHSWLKLVWM</sequence>